<dbReference type="Pfam" id="PF05050">
    <property type="entry name" value="Methyltransf_21"/>
    <property type="match status" value="1"/>
</dbReference>
<dbReference type="InterPro" id="IPR006342">
    <property type="entry name" value="FkbM_mtfrase"/>
</dbReference>
<proteinExistence type="predicted"/>
<dbReference type="HOGENOM" id="CLU_923386_0_0_5"/>
<reference evidence="3" key="1">
    <citation type="journal article" date="2011" name="J. Bacteriol.">
        <title>Genome sequences of eight morphologically diverse alphaproteobacteria.</title>
        <authorList>
            <consortium name="US DOE Joint Genome Institute"/>
            <person name="Brown P.J."/>
            <person name="Kysela D.T."/>
            <person name="Buechlein A."/>
            <person name="Hemmerich C."/>
            <person name="Brun Y.V."/>
        </authorList>
    </citation>
    <scope>NUCLEOTIDE SEQUENCE [LARGE SCALE GENOMIC DNA]</scope>
    <source>
        <strain evidence="3">ATCC 15264 / DSM 4735 / LMG 14903 / NBRC 16000 / CB 81</strain>
    </source>
</reference>
<dbReference type="GO" id="GO:0032259">
    <property type="term" value="P:methylation"/>
    <property type="evidence" value="ECO:0007669"/>
    <property type="project" value="UniProtKB-KW"/>
</dbReference>
<dbReference type="NCBIfam" id="TIGR01444">
    <property type="entry name" value="fkbM_fam"/>
    <property type="match status" value="1"/>
</dbReference>
<dbReference type="InterPro" id="IPR029063">
    <property type="entry name" value="SAM-dependent_MTases_sf"/>
</dbReference>
<dbReference type="Gene3D" id="3.40.50.150">
    <property type="entry name" value="Vaccinia Virus protein VP39"/>
    <property type="match status" value="1"/>
</dbReference>
<keyword evidence="2" id="KW-0808">Transferase</keyword>
<evidence type="ECO:0000313" key="2">
    <source>
        <dbReference type="EMBL" id="ADL02591.1"/>
    </source>
</evidence>
<dbReference type="AlphaFoldDB" id="D9QG49"/>
<evidence type="ECO:0000259" key="1">
    <source>
        <dbReference type="Pfam" id="PF05050"/>
    </source>
</evidence>
<dbReference type="SUPFAM" id="SSF53335">
    <property type="entry name" value="S-adenosyl-L-methionine-dependent methyltransferases"/>
    <property type="match status" value="1"/>
</dbReference>
<dbReference type="OrthoDB" id="5679686at2"/>
<sequence length="301" mass="33909">MNLKAYRQYVHTLASLHRQYGVADAETRATVPTLATLKAAPDKERLELLAASMRARLTRISPKLAEQLLAEPWLRHLTFGDIAFSVPIINEQGVEWYGSAPPENFDFTIERSIGLLDEARVVYDFGGHHGVWAAYYARVVGDGGFVYSFEPSVINVEVSALLFLLNGISNVVNIGAAVGTMTDHDGAEGSSTGMLVDFVEQMRVIDVRSLAWRYGDFMKMDIEGFEYDLLTRFPWLFDLATHIHLELHIPHLERRGLDYRDVTALLPFEQFEIHNSEGGVLELVTRDTPLSGYCSLMMRRL</sequence>
<keyword evidence="3" id="KW-1185">Reference proteome</keyword>
<evidence type="ECO:0000313" key="3">
    <source>
        <dbReference type="Proteomes" id="UP000002696"/>
    </source>
</evidence>
<dbReference type="STRING" id="633149.Bresu_3285"/>
<gene>
    <name evidence="2" type="ordered locus">Bresu_3285</name>
</gene>
<dbReference type="BioCyc" id="BSUB633149:G1GM8-3300-MONOMER"/>
<protein>
    <submittedName>
        <fullName evidence="2">Methyltransferase FkbM family</fullName>
    </submittedName>
</protein>
<keyword evidence="2" id="KW-0489">Methyltransferase</keyword>
<organism evidence="2 3">
    <name type="scientific">Brevundimonas subvibrioides (strain ATCC 15264 / DSM 4735 / LMG 14903 / NBRC 16000 / CB 81)</name>
    <name type="common">Caulobacter subvibrioides</name>
    <dbReference type="NCBI Taxonomy" id="633149"/>
    <lineage>
        <taxon>Bacteria</taxon>
        <taxon>Pseudomonadati</taxon>
        <taxon>Pseudomonadota</taxon>
        <taxon>Alphaproteobacteria</taxon>
        <taxon>Caulobacterales</taxon>
        <taxon>Caulobacteraceae</taxon>
        <taxon>Brevundimonas</taxon>
    </lineage>
</organism>
<accession>D9QG49</accession>
<name>D9QG49_BRESC</name>
<feature type="domain" description="Methyltransferase FkbM" evidence="1">
    <location>
        <begin position="124"/>
        <end position="267"/>
    </location>
</feature>
<dbReference type="RefSeq" id="WP_013270691.1">
    <property type="nucleotide sequence ID" value="NC_014375.1"/>
</dbReference>
<dbReference type="Proteomes" id="UP000002696">
    <property type="component" value="Chromosome"/>
</dbReference>
<dbReference type="KEGG" id="bsb:Bresu_3285"/>
<dbReference type="EMBL" id="CP002102">
    <property type="protein sequence ID" value="ADL02591.1"/>
    <property type="molecule type" value="Genomic_DNA"/>
</dbReference>
<dbReference type="GO" id="GO:0008168">
    <property type="term" value="F:methyltransferase activity"/>
    <property type="evidence" value="ECO:0007669"/>
    <property type="project" value="UniProtKB-KW"/>
</dbReference>
<dbReference type="InParanoid" id="D9QG49"/>